<name>X0UKE7_9ZZZZ</name>
<dbReference type="EMBL" id="BARS01020334">
    <property type="protein sequence ID" value="GAG06070.1"/>
    <property type="molecule type" value="Genomic_DNA"/>
</dbReference>
<protein>
    <submittedName>
        <fullName evidence="1">Uncharacterized protein</fullName>
    </submittedName>
</protein>
<sequence length="69" mass="8003">TLKLEFYNNSDEQIASGMTAISVPSQQNYADRIRVYARQQEISKLTGSGNLHIIFETPMFTVEWWEQYG</sequence>
<feature type="non-terminal residue" evidence="1">
    <location>
        <position position="1"/>
    </location>
</feature>
<organism evidence="1">
    <name type="scientific">marine sediment metagenome</name>
    <dbReference type="NCBI Taxonomy" id="412755"/>
    <lineage>
        <taxon>unclassified sequences</taxon>
        <taxon>metagenomes</taxon>
        <taxon>ecological metagenomes</taxon>
    </lineage>
</organism>
<reference evidence="1" key="1">
    <citation type="journal article" date="2014" name="Front. Microbiol.">
        <title>High frequency of phylogenetically diverse reductive dehalogenase-homologous genes in deep subseafloor sedimentary metagenomes.</title>
        <authorList>
            <person name="Kawai M."/>
            <person name="Futagami T."/>
            <person name="Toyoda A."/>
            <person name="Takaki Y."/>
            <person name="Nishi S."/>
            <person name="Hori S."/>
            <person name="Arai W."/>
            <person name="Tsubouchi T."/>
            <person name="Morono Y."/>
            <person name="Uchiyama I."/>
            <person name="Ito T."/>
            <person name="Fujiyama A."/>
            <person name="Inagaki F."/>
            <person name="Takami H."/>
        </authorList>
    </citation>
    <scope>NUCLEOTIDE SEQUENCE</scope>
    <source>
        <strain evidence="1">Expedition CK06-06</strain>
    </source>
</reference>
<comment type="caution">
    <text evidence="1">The sequence shown here is derived from an EMBL/GenBank/DDBJ whole genome shotgun (WGS) entry which is preliminary data.</text>
</comment>
<dbReference type="AlphaFoldDB" id="X0UKE7"/>
<proteinExistence type="predicted"/>
<accession>X0UKE7</accession>
<evidence type="ECO:0000313" key="1">
    <source>
        <dbReference type="EMBL" id="GAG06070.1"/>
    </source>
</evidence>
<gene>
    <name evidence="1" type="ORF">S01H1_32803</name>
</gene>